<dbReference type="InterPro" id="IPR015797">
    <property type="entry name" value="NUDIX_hydrolase-like_dom_sf"/>
</dbReference>
<dbReference type="PANTHER" id="PTHR11839:SF18">
    <property type="entry name" value="NUDIX HYDROLASE DOMAIN-CONTAINING PROTEIN"/>
    <property type="match status" value="1"/>
</dbReference>
<dbReference type="CDD" id="cd24161">
    <property type="entry name" value="NUDIX_ADPRase_Ndx2"/>
    <property type="match status" value="1"/>
</dbReference>
<name>A0AA49JD05_9BACT</name>
<dbReference type="PROSITE" id="PS00893">
    <property type="entry name" value="NUDIX_BOX"/>
    <property type="match status" value="1"/>
</dbReference>
<evidence type="ECO:0000313" key="9">
    <source>
        <dbReference type="EMBL" id="WKK81218.2"/>
    </source>
</evidence>
<proteinExistence type="inferred from homology"/>
<sequence>MGLNPWKLVKSTLKYDNPWIKVEEHDVINPSGKEGIYGKVHFKNIAVGVIPIDENDNTYLVGQYRYPLDQYSWEIPEGGCPENEDVLEAAKRELKEETGLSAKDWNEFMKIHTSNSVSDERGVVYLAKGLTQGEVQFEETEDIKVKKLPLSEAFEMVLDGEITDSISMASLLKLKCLIDQKEL</sequence>
<evidence type="ECO:0000256" key="6">
    <source>
        <dbReference type="ARBA" id="ARBA00032162"/>
    </source>
</evidence>
<dbReference type="SUPFAM" id="SSF55811">
    <property type="entry name" value="Nudix"/>
    <property type="match status" value="1"/>
</dbReference>
<evidence type="ECO:0000256" key="3">
    <source>
        <dbReference type="ARBA" id="ARBA00007275"/>
    </source>
</evidence>
<comment type="similarity">
    <text evidence="3">Belongs to the Nudix hydrolase family. NudK subfamily.</text>
</comment>
<evidence type="ECO:0000256" key="1">
    <source>
        <dbReference type="ARBA" id="ARBA00000847"/>
    </source>
</evidence>
<dbReference type="Pfam" id="PF00293">
    <property type="entry name" value="NUDIX"/>
    <property type="match status" value="1"/>
</dbReference>
<comment type="cofactor">
    <cofactor evidence="2">
        <name>Mg(2+)</name>
        <dbReference type="ChEBI" id="CHEBI:18420"/>
    </cofactor>
</comment>
<dbReference type="EMBL" id="CP129968">
    <property type="protein sequence ID" value="WKK81218.2"/>
    <property type="molecule type" value="Genomic_DNA"/>
</dbReference>
<dbReference type="Gene3D" id="3.90.79.10">
    <property type="entry name" value="Nucleoside Triphosphate Pyrophosphohydrolase"/>
    <property type="match status" value="1"/>
</dbReference>
<organism evidence="9">
    <name type="scientific">Marivirga arenosa</name>
    <dbReference type="NCBI Taxonomy" id="3059076"/>
    <lineage>
        <taxon>Bacteria</taxon>
        <taxon>Pseudomonadati</taxon>
        <taxon>Bacteroidota</taxon>
        <taxon>Cytophagia</taxon>
        <taxon>Cytophagales</taxon>
        <taxon>Marivirgaceae</taxon>
        <taxon>Marivirga</taxon>
    </lineage>
</organism>
<comment type="catalytic activity">
    <reaction evidence="1">
        <text>GDP-alpha-D-mannose + H2O = alpha-D-mannose 1-phosphate + GMP + 2 H(+)</text>
        <dbReference type="Rhea" id="RHEA:27978"/>
        <dbReference type="ChEBI" id="CHEBI:15377"/>
        <dbReference type="ChEBI" id="CHEBI:15378"/>
        <dbReference type="ChEBI" id="CHEBI:57527"/>
        <dbReference type="ChEBI" id="CHEBI:58115"/>
        <dbReference type="ChEBI" id="CHEBI:58409"/>
    </reaction>
</comment>
<dbReference type="AlphaFoldDB" id="A0AA49JD05"/>
<evidence type="ECO:0000256" key="2">
    <source>
        <dbReference type="ARBA" id="ARBA00001946"/>
    </source>
</evidence>
<dbReference type="GO" id="GO:0006753">
    <property type="term" value="P:nucleoside phosphate metabolic process"/>
    <property type="evidence" value="ECO:0007669"/>
    <property type="project" value="TreeGrafter"/>
</dbReference>
<protein>
    <recommendedName>
        <fullName evidence="4">GDP-mannose pyrophosphatase</fullName>
    </recommendedName>
    <alternativeName>
        <fullName evidence="6">GDP-mannose hydrolase</fullName>
    </alternativeName>
    <alternativeName>
        <fullName evidence="7">GDPMK</fullName>
    </alternativeName>
</protein>
<dbReference type="PROSITE" id="PS51462">
    <property type="entry name" value="NUDIX"/>
    <property type="match status" value="1"/>
</dbReference>
<dbReference type="InterPro" id="IPR000086">
    <property type="entry name" value="NUDIX_hydrolase_dom"/>
</dbReference>
<dbReference type="GO" id="GO:0005829">
    <property type="term" value="C:cytosol"/>
    <property type="evidence" value="ECO:0007669"/>
    <property type="project" value="TreeGrafter"/>
</dbReference>
<dbReference type="Proteomes" id="UP001232019">
    <property type="component" value="Chromosome"/>
</dbReference>
<dbReference type="RefSeq" id="WP_322348317.1">
    <property type="nucleotide sequence ID" value="NZ_CP129968.2"/>
</dbReference>
<dbReference type="KEGG" id="marp:QYS47_02310"/>
<evidence type="ECO:0000256" key="4">
    <source>
        <dbReference type="ARBA" id="ARBA00016377"/>
    </source>
</evidence>
<evidence type="ECO:0000256" key="5">
    <source>
        <dbReference type="ARBA" id="ARBA00022801"/>
    </source>
</evidence>
<keyword evidence="5 9" id="KW-0378">Hydrolase</keyword>
<dbReference type="PANTHER" id="PTHR11839">
    <property type="entry name" value="UDP/ADP-SUGAR PYROPHOSPHATASE"/>
    <property type="match status" value="1"/>
</dbReference>
<evidence type="ECO:0000256" key="7">
    <source>
        <dbReference type="ARBA" id="ARBA00032272"/>
    </source>
</evidence>
<gene>
    <name evidence="9" type="ORF">QYS47_02310</name>
</gene>
<dbReference type="InterPro" id="IPR020084">
    <property type="entry name" value="NUDIX_hydrolase_CS"/>
</dbReference>
<dbReference type="GO" id="GO:0016787">
    <property type="term" value="F:hydrolase activity"/>
    <property type="evidence" value="ECO:0007669"/>
    <property type="project" value="UniProtKB-KW"/>
</dbReference>
<accession>A0AA49JD05</accession>
<feature type="domain" description="Nudix hydrolase" evidence="8">
    <location>
        <begin position="42"/>
        <end position="170"/>
    </location>
</feature>
<dbReference type="GO" id="GO:0019693">
    <property type="term" value="P:ribose phosphate metabolic process"/>
    <property type="evidence" value="ECO:0007669"/>
    <property type="project" value="TreeGrafter"/>
</dbReference>
<reference evidence="9" key="1">
    <citation type="submission" date="2023-08" db="EMBL/GenBank/DDBJ databases">
        <title>Comparative genomics and taxonomic characterization of three novel marine species of genus Marivirga.</title>
        <authorList>
            <person name="Muhammad N."/>
            <person name="Kim S.-G."/>
        </authorList>
    </citation>
    <scope>NUCLEOTIDE SEQUENCE</scope>
    <source>
        <strain evidence="9">BKB1-2</strain>
    </source>
</reference>
<evidence type="ECO:0000259" key="8">
    <source>
        <dbReference type="PROSITE" id="PS51462"/>
    </source>
</evidence>